<evidence type="ECO:0000313" key="2">
    <source>
        <dbReference type="Proteomes" id="UP001187192"/>
    </source>
</evidence>
<gene>
    <name evidence="1" type="ORF">TIFTF001_023975</name>
</gene>
<keyword evidence="2" id="KW-1185">Reference proteome</keyword>
<sequence length="205" mass="22714">MEAQAVRRRINTISAHFLPTDELSATHVLPMNCSSTLNSVIRRCDNKMYFARQGSVFQATFMRQGSNEDVLETGNTDFDITLNSATTRRYDSKLCFARQGSAHQACFMRQGCNEEVLPAQSGTPLKYSDCGNECSYYVSQEGPLFSRPSSMERNFSTAGTIQPGFQGCELSAADPPKFAVASGIISHQKEIYSKNEIYSPTSNGW</sequence>
<dbReference type="EMBL" id="BTGU01000054">
    <property type="protein sequence ID" value="GMN54854.1"/>
    <property type="molecule type" value="Genomic_DNA"/>
</dbReference>
<comment type="caution">
    <text evidence="1">The sequence shown here is derived from an EMBL/GenBank/DDBJ whole genome shotgun (WGS) entry which is preliminary data.</text>
</comment>
<organism evidence="1 2">
    <name type="scientific">Ficus carica</name>
    <name type="common">Common fig</name>
    <dbReference type="NCBI Taxonomy" id="3494"/>
    <lineage>
        <taxon>Eukaryota</taxon>
        <taxon>Viridiplantae</taxon>
        <taxon>Streptophyta</taxon>
        <taxon>Embryophyta</taxon>
        <taxon>Tracheophyta</taxon>
        <taxon>Spermatophyta</taxon>
        <taxon>Magnoliopsida</taxon>
        <taxon>eudicotyledons</taxon>
        <taxon>Gunneridae</taxon>
        <taxon>Pentapetalae</taxon>
        <taxon>rosids</taxon>
        <taxon>fabids</taxon>
        <taxon>Rosales</taxon>
        <taxon>Moraceae</taxon>
        <taxon>Ficeae</taxon>
        <taxon>Ficus</taxon>
    </lineage>
</organism>
<accession>A0AA88AFR2</accession>
<evidence type="ECO:0000313" key="1">
    <source>
        <dbReference type="EMBL" id="GMN54854.1"/>
    </source>
</evidence>
<protein>
    <submittedName>
        <fullName evidence="1">Uncharacterized protein</fullName>
    </submittedName>
</protein>
<reference evidence="1" key="1">
    <citation type="submission" date="2023-07" db="EMBL/GenBank/DDBJ databases">
        <title>draft genome sequence of fig (Ficus carica).</title>
        <authorList>
            <person name="Takahashi T."/>
            <person name="Nishimura K."/>
        </authorList>
    </citation>
    <scope>NUCLEOTIDE SEQUENCE</scope>
</reference>
<name>A0AA88AFR2_FICCA</name>
<proteinExistence type="predicted"/>
<dbReference type="Proteomes" id="UP001187192">
    <property type="component" value="Unassembled WGS sequence"/>
</dbReference>
<dbReference type="AlphaFoldDB" id="A0AA88AFR2"/>